<dbReference type="Proteomes" id="UP001277972">
    <property type="component" value="Unassembled WGS sequence"/>
</dbReference>
<evidence type="ECO:0000313" key="1">
    <source>
        <dbReference type="EMBL" id="MDX8046591.1"/>
    </source>
</evidence>
<sequence>MKAVIFDLDGTLLDRESSIYHFALNQYARFYPYVEHIGQEQFVSRFIELDNKGLVWKDRVYQQLITEYQITGLTSEQLLNDYIEYFCKSCVPFDYLYQMLKELLAMNVKLGMITNGKEKLQQSSVNALGLGDYFSKVFISEKEGVKKPNPIIFRRALQSLQVEPFEAFYVGDHPKNDIQAAQSVGMKTIWKKVEGEKCENANHVVDSLSEIPSIVRAYEYSS</sequence>
<dbReference type="EMBL" id="JAWZSR010000006">
    <property type="protein sequence ID" value="MDX8046591.1"/>
    <property type="molecule type" value="Genomic_DNA"/>
</dbReference>
<comment type="caution">
    <text evidence="1">The sequence shown here is derived from an EMBL/GenBank/DDBJ whole genome shotgun (WGS) entry which is preliminary data.</text>
</comment>
<proteinExistence type="predicted"/>
<gene>
    <name evidence="1" type="ORF">SH601_11410</name>
</gene>
<evidence type="ECO:0000313" key="2">
    <source>
        <dbReference type="Proteomes" id="UP001277972"/>
    </source>
</evidence>
<keyword evidence="1" id="KW-0378">Hydrolase</keyword>
<protein>
    <submittedName>
        <fullName evidence="1">HAD family hydrolase</fullName>
    </submittedName>
</protein>
<accession>A0ACC6M6S1</accession>
<reference evidence="1" key="1">
    <citation type="submission" date="2023-11" db="EMBL/GenBank/DDBJ databases">
        <title>Gracilibacillus pellucida a moderately halophilic bacterium isolated from saline soil in Xinjiang province.</title>
        <authorList>
            <person name="Zhang Z."/>
            <person name="Tan F."/>
            <person name="Wang Y."/>
            <person name="Xia M."/>
        </authorList>
    </citation>
    <scope>NUCLEOTIDE SEQUENCE</scope>
    <source>
        <strain evidence="1">S3-1-1</strain>
    </source>
</reference>
<keyword evidence="2" id="KW-1185">Reference proteome</keyword>
<name>A0ACC6M6S1_9BACI</name>
<organism evidence="1 2">
    <name type="scientific">Gracilibacillus pellucidus</name>
    <dbReference type="NCBI Taxonomy" id="3095368"/>
    <lineage>
        <taxon>Bacteria</taxon>
        <taxon>Bacillati</taxon>
        <taxon>Bacillota</taxon>
        <taxon>Bacilli</taxon>
        <taxon>Bacillales</taxon>
        <taxon>Bacillaceae</taxon>
        <taxon>Gracilibacillus</taxon>
    </lineage>
</organism>